<dbReference type="InterPro" id="IPR003737">
    <property type="entry name" value="GlcNAc_PI_deacetylase-related"/>
</dbReference>
<dbReference type="OrthoDB" id="282207at2"/>
<dbReference type="Proteomes" id="UP000248132">
    <property type="component" value="Unassembled WGS sequence"/>
</dbReference>
<proteinExistence type="predicted"/>
<dbReference type="InterPro" id="IPR024078">
    <property type="entry name" value="LmbE-like_dom_sf"/>
</dbReference>
<protein>
    <submittedName>
        <fullName evidence="1">LmbE family N-acetylglucosaminyl deacetylase</fullName>
    </submittedName>
</protein>
<dbReference type="Pfam" id="PF02585">
    <property type="entry name" value="PIG-L"/>
    <property type="match status" value="1"/>
</dbReference>
<dbReference type="SUPFAM" id="SSF102588">
    <property type="entry name" value="LmbE-like"/>
    <property type="match status" value="1"/>
</dbReference>
<reference evidence="1 2" key="1">
    <citation type="submission" date="2018-06" db="EMBL/GenBank/DDBJ databases">
        <title>Genomic Encyclopedia of Type Strains, Phase I: the one thousand microbial genomes (KMG-I) project.</title>
        <authorList>
            <person name="Kyrpides N."/>
        </authorList>
    </citation>
    <scope>NUCLEOTIDE SEQUENCE [LARGE SCALE GENOMIC DNA]</scope>
    <source>
        <strain evidence="1 2">DSM 19573</strain>
    </source>
</reference>
<keyword evidence="2" id="KW-1185">Reference proteome</keyword>
<dbReference type="AlphaFoldDB" id="A0A318XRG8"/>
<dbReference type="RefSeq" id="WP_110461139.1">
    <property type="nucleotide sequence ID" value="NZ_QKMR01000005.1"/>
</dbReference>
<evidence type="ECO:0000313" key="2">
    <source>
        <dbReference type="Proteomes" id="UP000248132"/>
    </source>
</evidence>
<accession>A0A318XRG8</accession>
<dbReference type="Gene3D" id="3.40.50.10320">
    <property type="entry name" value="LmbE-like"/>
    <property type="match status" value="1"/>
</dbReference>
<evidence type="ECO:0000313" key="1">
    <source>
        <dbReference type="EMBL" id="PYG88716.1"/>
    </source>
</evidence>
<gene>
    <name evidence="1" type="ORF">LY28_01070</name>
</gene>
<name>A0A318XRG8_9FIRM</name>
<dbReference type="EMBL" id="QKMR01000005">
    <property type="protein sequence ID" value="PYG88716.1"/>
    <property type="molecule type" value="Genomic_DNA"/>
</dbReference>
<sequence length="283" mass="31398">MNFNKNDAELFIPDGRPAADALGRTTCMAVAAHHDDIEIMAYHGIAQCFGREDEWFCGVVVTNGAGSPRNGLYEKYTDEEMQKVRKLEQKKAAYVGEYGSMALLGYTSSEAKDSANNEVLEEIKELIKEASPKVVYTHNLADKHDTHVAVAIRVIGAIRQLPPELRPQKVYGCEVWRSLDWVNDEEKLLFDVSAHTNIAAALTGVHDSQICGGKRYDLATEGRRLANATYSESHGTDGSSALSCAMDLTPLIKEDSLDISKYIQDYIERFKNDVAEKIRAFSS</sequence>
<comment type="caution">
    <text evidence="1">The sequence shown here is derived from an EMBL/GenBank/DDBJ whole genome shotgun (WGS) entry which is preliminary data.</text>
</comment>
<organism evidence="1 2">
    <name type="scientific">Ruminiclostridium sufflavum DSM 19573</name>
    <dbReference type="NCBI Taxonomy" id="1121337"/>
    <lineage>
        <taxon>Bacteria</taxon>
        <taxon>Bacillati</taxon>
        <taxon>Bacillota</taxon>
        <taxon>Clostridia</taxon>
        <taxon>Eubacteriales</taxon>
        <taxon>Oscillospiraceae</taxon>
        <taxon>Ruminiclostridium</taxon>
    </lineage>
</organism>